<proteinExistence type="predicted"/>
<evidence type="ECO:0000313" key="1">
    <source>
        <dbReference type="EMBL" id="CDW31577.1"/>
    </source>
</evidence>
<sequence length="67" mass="7329">MTVVEGMAPTTDVLLWHGVPVLTDSGFVGLGVWMTKTVGIPLDMYPKDEVEGKVLGVQKCQKRVQKN</sequence>
<name>A0A0K2U0V0_LEPSM</name>
<protein>
    <submittedName>
        <fullName evidence="1">Uncharacterized protein</fullName>
    </submittedName>
</protein>
<reference evidence="1" key="1">
    <citation type="submission" date="2014-05" db="EMBL/GenBank/DDBJ databases">
        <authorList>
            <person name="Chronopoulou M."/>
        </authorList>
    </citation>
    <scope>NUCLEOTIDE SEQUENCE</scope>
    <source>
        <tissue evidence="1">Whole organism</tissue>
    </source>
</reference>
<dbReference type="EMBL" id="HACA01014216">
    <property type="protein sequence ID" value="CDW31577.1"/>
    <property type="molecule type" value="Transcribed_RNA"/>
</dbReference>
<accession>A0A0K2U0V0</accession>
<dbReference type="AlphaFoldDB" id="A0A0K2U0V0"/>
<organism evidence="1">
    <name type="scientific">Lepeophtheirus salmonis</name>
    <name type="common">Salmon louse</name>
    <name type="synonym">Caligus salmonis</name>
    <dbReference type="NCBI Taxonomy" id="72036"/>
    <lineage>
        <taxon>Eukaryota</taxon>
        <taxon>Metazoa</taxon>
        <taxon>Ecdysozoa</taxon>
        <taxon>Arthropoda</taxon>
        <taxon>Crustacea</taxon>
        <taxon>Multicrustacea</taxon>
        <taxon>Hexanauplia</taxon>
        <taxon>Copepoda</taxon>
        <taxon>Siphonostomatoida</taxon>
        <taxon>Caligidae</taxon>
        <taxon>Lepeophtheirus</taxon>
    </lineage>
</organism>